<reference evidence="2 3" key="1">
    <citation type="submission" date="2017-07" db="EMBL/GenBank/DDBJ databases">
        <title>Genomes of Fischerella (Mastigocladus) sp. strains.</title>
        <authorList>
            <person name="Miller S.R."/>
        </authorList>
    </citation>
    <scope>NUCLEOTIDE SEQUENCE [LARGE SCALE GENOMIC DNA]</scope>
    <source>
        <strain evidence="2 3">CCMEE 5330</strain>
    </source>
</reference>
<comment type="caution">
    <text evidence="2">The sequence shown here is derived from an EMBL/GenBank/DDBJ whole genome shotgun (WGS) entry which is preliminary data.</text>
</comment>
<protein>
    <recommendedName>
        <fullName evidence="1">DUF6883 domain-containing protein</fullName>
    </recommendedName>
</protein>
<organism evidence="2 3">
    <name type="scientific">Fischerella thermalis CCMEE 5330</name>
    <dbReference type="NCBI Taxonomy" id="2019670"/>
    <lineage>
        <taxon>Bacteria</taxon>
        <taxon>Bacillati</taxon>
        <taxon>Cyanobacteriota</taxon>
        <taxon>Cyanophyceae</taxon>
        <taxon>Nostocales</taxon>
        <taxon>Hapalosiphonaceae</taxon>
        <taxon>Fischerella</taxon>
    </lineage>
</organism>
<dbReference type="InterPro" id="IPR049250">
    <property type="entry name" value="DUF6883"/>
</dbReference>
<dbReference type="Pfam" id="PF21814">
    <property type="entry name" value="DUF6883"/>
    <property type="match status" value="1"/>
</dbReference>
<evidence type="ECO:0000259" key="1">
    <source>
        <dbReference type="Pfam" id="PF21814"/>
    </source>
</evidence>
<evidence type="ECO:0000313" key="2">
    <source>
        <dbReference type="EMBL" id="PMB48387.1"/>
    </source>
</evidence>
<evidence type="ECO:0000313" key="3">
    <source>
        <dbReference type="Proteomes" id="UP000234966"/>
    </source>
</evidence>
<feature type="domain" description="DUF6883" evidence="1">
    <location>
        <begin position="3"/>
        <end position="110"/>
    </location>
</feature>
<dbReference type="EMBL" id="NMQI01000029">
    <property type="protein sequence ID" value="PMB48387.1"/>
    <property type="molecule type" value="Genomic_DNA"/>
</dbReference>
<accession>A0A2N6MNR4</accession>
<dbReference type="AlphaFoldDB" id="A0A2N6MNR4"/>
<gene>
    <name evidence="2" type="ORF">CEN41_01290</name>
</gene>
<name>A0A2N6MNR4_9CYAN</name>
<sequence length="111" mass="12593">MFLPNAQAAVVPMRKITDYLLSLENLNGRAKARFFLAFGFDRQNWQKLAEALKQHAVDHKVTSIVDRGAFGVNYVVEGRLRTPDGRDPAVRVIWTIDHDDDTPRLVSAYPI</sequence>
<dbReference type="Proteomes" id="UP000234966">
    <property type="component" value="Unassembled WGS sequence"/>
</dbReference>
<proteinExistence type="predicted"/>